<dbReference type="InterPro" id="IPR011990">
    <property type="entry name" value="TPR-like_helical_dom_sf"/>
</dbReference>
<protein>
    <recommendedName>
        <fullName evidence="7">Pentacotripeptide-repeat region of PRORP domain-containing protein</fullName>
    </recommendedName>
</protein>
<dbReference type="KEGG" id="dcr:108206405"/>
<dbReference type="InterPro" id="IPR002885">
    <property type="entry name" value="PPR_rpt"/>
</dbReference>
<evidence type="ECO:0000256" key="1">
    <source>
        <dbReference type="ARBA" id="ARBA00007626"/>
    </source>
</evidence>
<evidence type="ECO:0000256" key="2">
    <source>
        <dbReference type="ARBA" id="ARBA00022737"/>
    </source>
</evidence>
<dbReference type="PANTHER" id="PTHR47933:SF10">
    <property type="entry name" value="OS03G0162900 PROTEIN"/>
    <property type="match status" value="1"/>
</dbReference>
<dbReference type="AlphaFoldDB" id="A0A166CWV0"/>
<dbReference type="EMBL" id="LNRQ01000002">
    <property type="protein sequence ID" value="KZN04444.1"/>
    <property type="molecule type" value="Genomic_DNA"/>
</dbReference>
<feature type="repeat" description="PPR" evidence="3">
    <location>
        <begin position="759"/>
        <end position="793"/>
    </location>
</feature>
<reference evidence="5" key="2">
    <citation type="submission" date="2022-03" db="EMBL/GenBank/DDBJ databases">
        <title>Draft title - Genomic analysis of global carrot germplasm unveils the trajectory of domestication and the origin of high carotenoid orange carrot.</title>
        <authorList>
            <person name="Iorizzo M."/>
            <person name="Ellison S."/>
            <person name="Senalik D."/>
            <person name="Macko-Podgorni A."/>
            <person name="Grzebelus D."/>
            <person name="Bostan H."/>
            <person name="Rolling W."/>
            <person name="Curaba J."/>
            <person name="Simon P."/>
        </authorList>
    </citation>
    <scope>NUCLEOTIDE SEQUENCE</scope>
    <source>
        <tissue evidence="5">Leaf</tissue>
    </source>
</reference>
<evidence type="ECO:0000256" key="3">
    <source>
        <dbReference type="PROSITE-ProRule" id="PRU00708"/>
    </source>
</evidence>
<name>A0A166CWV0_DAUCS</name>
<feature type="repeat" description="PPR" evidence="3">
    <location>
        <begin position="376"/>
        <end position="410"/>
    </location>
</feature>
<feature type="repeat" description="PPR" evidence="3">
    <location>
        <begin position="585"/>
        <end position="619"/>
    </location>
</feature>
<dbReference type="GO" id="GO:0003729">
    <property type="term" value="F:mRNA binding"/>
    <property type="evidence" value="ECO:0007669"/>
    <property type="project" value="TreeGrafter"/>
</dbReference>
<dbReference type="NCBIfam" id="TIGR00756">
    <property type="entry name" value="PPR"/>
    <property type="match status" value="10"/>
</dbReference>
<dbReference type="OrthoDB" id="185373at2759"/>
<gene>
    <name evidence="4" type="ORF">DCAR_005281</name>
    <name evidence="5" type="ORF">DCAR_0205932</name>
</gene>
<dbReference type="SUPFAM" id="SSF48452">
    <property type="entry name" value="TPR-like"/>
    <property type="match status" value="1"/>
</dbReference>
<dbReference type="Proteomes" id="UP000077755">
    <property type="component" value="Chromosome 2"/>
</dbReference>
<dbReference type="OMA" id="CVCNVMI"/>
<dbReference type="Gramene" id="KZN04444">
    <property type="protein sequence ID" value="KZN04444"/>
    <property type="gene ID" value="DCAR_005281"/>
</dbReference>
<dbReference type="Gene3D" id="1.25.40.10">
    <property type="entry name" value="Tetratricopeptide repeat domain"/>
    <property type="match status" value="5"/>
</dbReference>
<dbReference type="PROSITE" id="PS51375">
    <property type="entry name" value="PPR"/>
    <property type="match status" value="10"/>
</dbReference>
<organism evidence="4">
    <name type="scientific">Daucus carota subsp. sativus</name>
    <name type="common">Carrot</name>
    <dbReference type="NCBI Taxonomy" id="79200"/>
    <lineage>
        <taxon>Eukaryota</taxon>
        <taxon>Viridiplantae</taxon>
        <taxon>Streptophyta</taxon>
        <taxon>Embryophyta</taxon>
        <taxon>Tracheophyta</taxon>
        <taxon>Spermatophyta</taxon>
        <taxon>Magnoliopsida</taxon>
        <taxon>eudicotyledons</taxon>
        <taxon>Gunneridae</taxon>
        <taxon>Pentapetalae</taxon>
        <taxon>asterids</taxon>
        <taxon>campanulids</taxon>
        <taxon>Apiales</taxon>
        <taxon>Apiaceae</taxon>
        <taxon>Apioideae</taxon>
        <taxon>Scandiceae</taxon>
        <taxon>Daucinae</taxon>
        <taxon>Daucus</taxon>
        <taxon>Daucus sect. Daucus</taxon>
    </lineage>
</organism>
<dbReference type="InterPro" id="IPR051240">
    <property type="entry name" value="Mito_RNA-Proc/Resp"/>
</dbReference>
<evidence type="ECO:0000313" key="5">
    <source>
        <dbReference type="EMBL" id="WOG86714.1"/>
    </source>
</evidence>
<comment type="similarity">
    <text evidence="1">Belongs to the PPR family. P subfamily.</text>
</comment>
<dbReference type="Pfam" id="PF01535">
    <property type="entry name" value="PPR"/>
    <property type="match status" value="4"/>
</dbReference>
<feature type="repeat" description="PPR" evidence="3">
    <location>
        <begin position="178"/>
        <end position="212"/>
    </location>
</feature>
<dbReference type="GO" id="GO:0010343">
    <property type="term" value="P:singlet oxygen-mediated programmed cell death"/>
    <property type="evidence" value="ECO:0007669"/>
    <property type="project" value="EnsemblPlants"/>
</dbReference>
<dbReference type="EMBL" id="CP093344">
    <property type="protein sequence ID" value="WOG86714.1"/>
    <property type="molecule type" value="Genomic_DNA"/>
</dbReference>
<feature type="repeat" description="PPR" evidence="3">
    <location>
        <begin position="341"/>
        <end position="375"/>
    </location>
</feature>
<sequence>MFVKLQNIDTSSFHKLCPGQAPITSVPISISPQVSTFQHQPIKKQHLIVENSDGVGKTSSRSIGKTVEGDGASSAHHVFVKKSERNKESIGEMDKIRECNGKFRDRERVHAKWARYGGRIVPMLEALERVKDLDEALRPWKETLNKKERTIILKEQTHWKRALEIFEWFKMRGCYEVNVIHYNIMLRSLGRAGIWDEVERLWDEMGTRGITPINSTYGTLIDVYTKGGHREKALNWFVLMQKQGMEPDEVTMGVVVQMYKKAGEFRKAENFFKKWSADKFYEEKRAPSLATNGAVDGESQAHICLSSYTYNTLIDTYGKSGQLKEASQTFAWMLREGIAPTTVTFNTMIHMFGNHGKLEEVASLLQMMDQLGCLPDTRTFNILISLHTRHDNIELAADYYRKMKDASLEPDLVSYRTLLYAFSIRHMIGEAEELVSEMDDKGFEIDEYTQSALTRMYIEANMLNKSWAWFHRFHVQGYMTSECYSANIDAFGERGHVLEAEKVFRCCLEKSNPTVLEFNVMIKAYGLNKRYDEACHLIDSMEGQHGVVPDKISYNSLIQMLANAELPHIAKSYLRKMQEAVVVNDCIPYCAVISSYIRLNQLEEAVGVFREMIASNVHPDVIVYGVLINAFADVGNVNEALGYVNAMREMGLPMNDVICNSLMKLYTKVGCLKEAEEAYRMLLSSDMGADVYPSNCMIDLYSERYMVEQAEEIFENLRVKGKANEFSYAMILCMYKKLERIEDAIQVAEKMKELGVLTSLLSYNHVLGLYASDGRFKEAMKTFREMLESGVQPDASTLRSLGIVLVKRGVPKQTVNNLEVMWKKDQHNGLKEWTNTLYSMDVKADDDDETFIADYA</sequence>
<dbReference type="STRING" id="79200.A0A166CWV0"/>
<reference evidence="4" key="1">
    <citation type="journal article" date="2016" name="Nat. Genet.">
        <title>A high-quality carrot genome assembly provides new insights into carotenoid accumulation and asterid genome evolution.</title>
        <authorList>
            <person name="Iorizzo M."/>
            <person name="Ellison S."/>
            <person name="Senalik D."/>
            <person name="Zeng P."/>
            <person name="Satapoomin P."/>
            <person name="Huang J."/>
            <person name="Bowman M."/>
            <person name="Iovene M."/>
            <person name="Sanseverino W."/>
            <person name="Cavagnaro P."/>
            <person name="Yildiz M."/>
            <person name="Macko-Podgorni A."/>
            <person name="Moranska E."/>
            <person name="Grzebelus E."/>
            <person name="Grzebelus D."/>
            <person name="Ashrafi H."/>
            <person name="Zheng Z."/>
            <person name="Cheng S."/>
            <person name="Spooner D."/>
            <person name="Van Deynze A."/>
            <person name="Simon P."/>
        </authorList>
    </citation>
    <scope>NUCLEOTIDE SEQUENCE [LARGE SCALE GENOMIC DNA]</scope>
    <source>
        <tissue evidence="4">Leaf</tissue>
    </source>
</reference>
<feature type="repeat" description="PPR" evidence="3">
    <location>
        <begin position="620"/>
        <end position="654"/>
    </location>
</feature>
<accession>A0A166CWV0</accession>
<dbReference type="PANTHER" id="PTHR47933">
    <property type="entry name" value="PENTATRICOPEPTIDE REPEAT-CONTAINING PROTEIN 1, MITOCHONDRIAL"/>
    <property type="match status" value="1"/>
</dbReference>
<dbReference type="GO" id="GO:0006355">
    <property type="term" value="P:regulation of DNA-templated transcription"/>
    <property type="evidence" value="ECO:0007669"/>
    <property type="project" value="EnsemblPlants"/>
</dbReference>
<keyword evidence="6" id="KW-1185">Reference proteome</keyword>
<feature type="repeat" description="PPR" evidence="3">
    <location>
        <begin position="306"/>
        <end position="340"/>
    </location>
</feature>
<dbReference type="Pfam" id="PF13041">
    <property type="entry name" value="PPR_2"/>
    <property type="match status" value="6"/>
</dbReference>
<feature type="repeat" description="PPR" evidence="3">
    <location>
        <begin position="724"/>
        <end position="758"/>
    </location>
</feature>
<dbReference type="GO" id="GO:0009507">
    <property type="term" value="C:chloroplast"/>
    <property type="evidence" value="ECO:0007669"/>
    <property type="project" value="EnsemblPlants"/>
</dbReference>
<evidence type="ECO:0000313" key="4">
    <source>
        <dbReference type="EMBL" id="KZN04444.1"/>
    </source>
</evidence>
<dbReference type="GO" id="GO:1904821">
    <property type="term" value="P:chloroplast disassembly"/>
    <property type="evidence" value="ECO:0007669"/>
    <property type="project" value="EnsemblPlants"/>
</dbReference>
<evidence type="ECO:0008006" key="7">
    <source>
        <dbReference type="Google" id="ProtNLM"/>
    </source>
</evidence>
<feature type="repeat" description="PPR" evidence="3">
    <location>
        <begin position="213"/>
        <end position="247"/>
    </location>
</feature>
<proteinExistence type="inferred from homology"/>
<evidence type="ECO:0000313" key="6">
    <source>
        <dbReference type="Proteomes" id="UP000077755"/>
    </source>
</evidence>
<feature type="repeat" description="PPR" evidence="3">
    <location>
        <begin position="411"/>
        <end position="445"/>
    </location>
</feature>
<keyword evidence="2" id="KW-0677">Repeat</keyword>